<dbReference type="Proteomes" id="UP000325081">
    <property type="component" value="Unassembled WGS sequence"/>
</dbReference>
<protein>
    <submittedName>
        <fullName evidence="2">Biotin synthase</fullName>
    </submittedName>
</protein>
<feature type="compositionally biased region" description="Basic and acidic residues" evidence="1">
    <location>
        <begin position="171"/>
        <end position="184"/>
    </location>
</feature>
<gene>
    <name evidence="2" type="ORF">STAS_10507</name>
</gene>
<evidence type="ECO:0000256" key="1">
    <source>
        <dbReference type="SAM" id="MobiDB-lite"/>
    </source>
</evidence>
<dbReference type="EMBL" id="BKCP01004872">
    <property type="protein sequence ID" value="GER34303.1"/>
    <property type="molecule type" value="Genomic_DNA"/>
</dbReference>
<feature type="region of interest" description="Disordered" evidence="1">
    <location>
        <begin position="1"/>
        <end position="36"/>
    </location>
</feature>
<feature type="region of interest" description="Disordered" evidence="1">
    <location>
        <begin position="68"/>
        <end position="91"/>
    </location>
</feature>
<sequence>MRSSSSALHALKPTANPKPNTEQYQADDHVKRQNDPNVLFPDFPRLLVLLDHLHRQPVLHLANRLLVGPEPAPDLTRPGPSHAGRGRPDPVRVVQGRAEQLAEYRVELALEAVGRDTLQLPPAAGGGDPAERVAYAPEERLALGGLQPVVGDGEVDERRVDEEGVGPRPDGVAERGVVRRRVEEAPGGDGAEGGVTRVELGEHGGAPRDAGVVDQIRIGNHRGEKTNPKIQSKPTN</sequence>
<reference evidence="3" key="1">
    <citation type="journal article" date="2019" name="Curr. Biol.">
        <title>Genome Sequence of Striga asiatica Provides Insight into the Evolution of Plant Parasitism.</title>
        <authorList>
            <person name="Yoshida S."/>
            <person name="Kim S."/>
            <person name="Wafula E.K."/>
            <person name="Tanskanen J."/>
            <person name="Kim Y.M."/>
            <person name="Honaas L."/>
            <person name="Yang Z."/>
            <person name="Spallek T."/>
            <person name="Conn C.E."/>
            <person name="Ichihashi Y."/>
            <person name="Cheong K."/>
            <person name="Cui S."/>
            <person name="Der J.P."/>
            <person name="Gundlach H."/>
            <person name="Jiao Y."/>
            <person name="Hori C."/>
            <person name="Ishida J.K."/>
            <person name="Kasahara H."/>
            <person name="Kiba T."/>
            <person name="Kim M.S."/>
            <person name="Koo N."/>
            <person name="Laohavisit A."/>
            <person name="Lee Y.H."/>
            <person name="Lumba S."/>
            <person name="McCourt P."/>
            <person name="Mortimer J.C."/>
            <person name="Mutuku J.M."/>
            <person name="Nomura T."/>
            <person name="Sasaki-Sekimoto Y."/>
            <person name="Seto Y."/>
            <person name="Wang Y."/>
            <person name="Wakatake T."/>
            <person name="Sakakibara H."/>
            <person name="Demura T."/>
            <person name="Yamaguchi S."/>
            <person name="Yoneyama K."/>
            <person name="Manabe R.I."/>
            <person name="Nelson D.C."/>
            <person name="Schulman A.H."/>
            <person name="Timko M.P."/>
            <person name="dePamphilis C.W."/>
            <person name="Choi D."/>
            <person name="Shirasu K."/>
        </authorList>
    </citation>
    <scope>NUCLEOTIDE SEQUENCE [LARGE SCALE GENOMIC DNA]</scope>
    <source>
        <strain evidence="3">cv. UVA1</strain>
    </source>
</reference>
<evidence type="ECO:0000313" key="3">
    <source>
        <dbReference type="Proteomes" id="UP000325081"/>
    </source>
</evidence>
<organism evidence="2 3">
    <name type="scientific">Striga asiatica</name>
    <name type="common">Asiatic witchweed</name>
    <name type="synonym">Buchnera asiatica</name>
    <dbReference type="NCBI Taxonomy" id="4170"/>
    <lineage>
        <taxon>Eukaryota</taxon>
        <taxon>Viridiplantae</taxon>
        <taxon>Streptophyta</taxon>
        <taxon>Embryophyta</taxon>
        <taxon>Tracheophyta</taxon>
        <taxon>Spermatophyta</taxon>
        <taxon>Magnoliopsida</taxon>
        <taxon>eudicotyledons</taxon>
        <taxon>Gunneridae</taxon>
        <taxon>Pentapetalae</taxon>
        <taxon>asterids</taxon>
        <taxon>lamiids</taxon>
        <taxon>Lamiales</taxon>
        <taxon>Orobanchaceae</taxon>
        <taxon>Buchnereae</taxon>
        <taxon>Striga</taxon>
    </lineage>
</organism>
<comment type="caution">
    <text evidence="2">The sequence shown here is derived from an EMBL/GenBank/DDBJ whole genome shotgun (WGS) entry which is preliminary data.</text>
</comment>
<proteinExistence type="predicted"/>
<keyword evidence="3" id="KW-1185">Reference proteome</keyword>
<feature type="region of interest" description="Disordered" evidence="1">
    <location>
        <begin position="158"/>
        <end position="236"/>
    </location>
</feature>
<evidence type="ECO:0000313" key="2">
    <source>
        <dbReference type="EMBL" id="GER34303.1"/>
    </source>
</evidence>
<accession>A0A5A7PN29</accession>
<dbReference type="AlphaFoldDB" id="A0A5A7PN29"/>
<name>A0A5A7PN29_STRAF</name>